<accession>A0A368VLV2</accession>
<dbReference type="Proteomes" id="UP000252415">
    <property type="component" value="Unassembled WGS sequence"/>
</dbReference>
<evidence type="ECO:0008006" key="3">
    <source>
        <dbReference type="Google" id="ProtNLM"/>
    </source>
</evidence>
<gene>
    <name evidence="1" type="ORF">DFP97_122112</name>
</gene>
<evidence type="ECO:0000313" key="2">
    <source>
        <dbReference type="Proteomes" id="UP000252415"/>
    </source>
</evidence>
<sequence length="656" mass="76432">MLQRRKWDVDFLGVLSTNEETYELTGRFKTVFVNSQNYLQFFIKVINETPESFPRNQTLFTCYSTELEKYGFQENYQENEFNRVNELYEFLLDSLVLFKPSRKVLSNHEEVYKAAEIRLIPKLESYKVSQQFIAIPIFSKSVNQMTQEEFVDSLIQGKYVGTAEGISIEADDTPSIVLWKEENTYTAYGMFDKHEYAHGGFSFVSNAGVRTIPFTLWENKVYREGNDDDALLFVDQDTYIEIERELKITPPIIEDLRHTIQPEHAKSIRSDEEVDFEKEVKDDIYLIAEEDMQDKEEEFLEHFINITHEMGLQYYEKDLYNFHTAMKSNALTILAGMSGTGKSKVVQAYGRALGLDASQLIFIPVRPSWSDDTDLLGYVDTKNMLYRPSDTSLVDALFHAQQERNKLFVICFDEMNLSRVEHYFSQFLSVLEMEPNRRMLRLYSDRIAQQIYNSAQYGPEINIGPNVVFVGTVNLDESTYHFSDKVLDRANVITLDVKSYAMLKNRNLRDVKEKTRKPYTFEQYNKFKKQESIVSLTDDELSFLWELHTDMQNENKNLGIGPRVVKQIDNYLKNLPTNTFLSREDAFDIQVVQRILTKLRGPEGLLKSLIGKITEERVEGSLYQLIEKHKNVSKFTKTRSAIHQKAKELKVNGFTV</sequence>
<dbReference type="InterPro" id="IPR027417">
    <property type="entry name" value="P-loop_NTPase"/>
</dbReference>
<name>A0A368VLV2_9BACL</name>
<protein>
    <recommendedName>
        <fullName evidence="3">Dynein-related subfamily AAA family protein</fullName>
    </recommendedName>
</protein>
<dbReference type="SUPFAM" id="SSF52540">
    <property type="entry name" value="P-loop containing nucleoside triphosphate hydrolases"/>
    <property type="match status" value="1"/>
</dbReference>
<dbReference type="OrthoDB" id="9781481at2"/>
<proteinExistence type="predicted"/>
<organism evidence="1 2">
    <name type="scientific">Paenibacillus prosopidis</name>
    <dbReference type="NCBI Taxonomy" id="630520"/>
    <lineage>
        <taxon>Bacteria</taxon>
        <taxon>Bacillati</taxon>
        <taxon>Bacillota</taxon>
        <taxon>Bacilli</taxon>
        <taxon>Bacillales</taxon>
        <taxon>Paenibacillaceae</taxon>
        <taxon>Paenibacillus</taxon>
    </lineage>
</organism>
<reference evidence="1 2" key="1">
    <citation type="submission" date="2018-07" db="EMBL/GenBank/DDBJ databases">
        <title>Genomic Encyclopedia of Type Strains, Phase III (KMG-III): the genomes of soil and plant-associated and newly described type strains.</title>
        <authorList>
            <person name="Whitman W."/>
        </authorList>
    </citation>
    <scope>NUCLEOTIDE SEQUENCE [LARGE SCALE GENOMIC DNA]</scope>
    <source>
        <strain evidence="1 2">CECT 7506</strain>
    </source>
</reference>
<dbReference type="AlphaFoldDB" id="A0A368VLV2"/>
<comment type="caution">
    <text evidence="1">The sequence shown here is derived from an EMBL/GenBank/DDBJ whole genome shotgun (WGS) entry which is preliminary data.</text>
</comment>
<evidence type="ECO:0000313" key="1">
    <source>
        <dbReference type="EMBL" id="RCW41676.1"/>
    </source>
</evidence>
<dbReference type="Gene3D" id="3.40.50.300">
    <property type="entry name" value="P-loop containing nucleotide triphosphate hydrolases"/>
    <property type="match status" value="1"/>
</dbReference>
<dbReference type="EMBL" id="QPJD01000022">
    <property type="protein sequence ID" value="RCW41676.1"/>
    <property type="molecule type" value="Genomic_DNA"/>
</dbReference>
<dbReference type="RefSeq" id="WP_114383770.1">
    <property type="nucleotide sequence ID" value="NZ_QPJD01000022.1"/>
</dbReference>
<keyword evidence="2" id="KW-1185">Reference proteome</keyword>